<proteinExistence type="predicted"/>
<gene>
    <name evidence="2" type="ORF">BINO364_LOCUS15429</name>
</gene>
<feature type="region of interest" description="Disordered" evidence="1">
    <location>
        <begin position="85"/>
        <end position="111"/>
    </location>
</feature>
<name>A0A8J9VUM3_9NEOP</name>
<feature type="non-terminal residue" evidence="2">
    <location>
        <position position="111"/>
    </location>
</feature>
<evidence type="ECO:0000313" key="2">
    <source>
        <dbReference type="EMBL" id="CAH0730448.1"/>
    </source>
</evidence>
<reference evidence="2" key="1">
    <citation type="submission" date="2021-12" db="EMBL/GenBank/DDBJ databases">
        <authorList>
            <person name="Martin H S."/>
        </authorList>
    </citation>
    <scope>NUCLEOTIDE SEQUENCE</scope>
</reference>
<organism evidence="2 3">
    <name type="scientific">Brenthis ino</name>
    <name type="common">lesser marbled fritillary</name>
    <dbReference type="NCBI Taxonomy" id="405034"/>
    <lineage>
        <taxon>Eukaryota</taxon>
        <taxon>Metazoa</taxon>
        <taxon>Ecdysozoa</taxon>
        <taxon>Arthropoda</taxon>
        <taxon>Hexapoda</taxon>
        <taxon>Insecta</taxon>
        <taxon>Pterygota</taxon>
        <taxon>Neoptera</taxon>
        <taxon>Endopterygota</taxon>
        <taxon>Lepidoptera</taxon>
        <taxon>Glossata</taxon>
        <taxon>Ditrysia</taxon>
        <taxon>Papilionoidea</taxon>
        <taxon>Nymphalidae</taxon>
        <taxon>Heliconiinae</taxon>
        <taxon>Argynnini</taxon>
        <taxon>Brenthis</taxon>
    </lineage>
</organism>
<feature type="compositionally biased region" description="Acidic residues" evidence="1">
    <location>
        <begin position="89"/>
        <end position="98"/>
    </location>
</feature>
<dbReference type="OrthoDB" id="8060926at2759"/>
<evidence type="ECO:0000313" key="3">
    <source>
        <dbReference type="Proteomes" id="UP000838878"/>
    </source>
</evidence>
<keyword evidence="3" id="KW-1185">Reference proteome</keyword>
<protein>
    <submittedName>
        <fullName evidence="2">Uncharacterized protein</fullName>
    </submittedName>
</protein>
<accession>A0A8J9VUM3</accession>
<dbReference type="AlphaFoldDB" id="A0A8J9VUM3"/>
<dbReference type="EMBL" id="OV170228">
    <property type="protein sequence ID" value="CAH0730448.1"/>
    <property type="molecule type" value="Genomic_DNA"/>
</dbReference>
<dbReference type="Proteomes" id="UP000838878">
    <property type="component" value="Chromosome 8"/>
</dbReference>
<sequence>MKYKQRKKEVLLQLLHQRKLEEMDRVIGLWLVDPYNVNTLTVNATDPICVKLEPENCGWFLDEYLKPVGFIGDHTLLKIEDIVKKSETESDDEEDSEVEDRSFMSDDSDSE</sequence>
<evidence type="ECO:0000256" key="1">
    <source>
        <dbReference type="SAM" id="MobiDB-lite"/>
    </source>
</evidence>